<evidence type="ECO:0000256" key="8">
    <source>
        <dbReference type="ARBA" id="ARBA00034808"/>
    </source>
</evidence>
<accession>A0A1I3CWL5</accession>
<dbReference type="STRING" id="442341.SAMN04487959_109130"/>
<evidence type="ECO:0000256" key="3">
    <source>
        <dbReference type="ARBA" id="ARBA00022801"/>
    </source>
</evidence>
<dbReference type="Gene3D" id="3.40.50.300">
    <property type="entry name" value="P-loop containing nucleotide triphosphate hydrolases"/>
    <property type="match status" value="2"/>
</dbReference>
<reference evidence="13 14" key="1">
    <citation type="submission" date="2016-10" db="EMBL/GenBank/DDBJ databases">
        <authorList>
            <person name="de Groot N.N."/>
        </authorList>
    </citation>
    <scope>NUCLEOTIDE SEQUENCE [LARGE SCALE GENOMIC DNA]</scope>
    <source>
        <strain evidence="13 14">CGMCC 1.6848</strain>
    </source>
</reference>
<comment type="catalytic activity">
    <reaction evidence="7">
        <text>Couples ATP hydrolysis with the unwinding of duplex DNA by translocating in the 3'-5' direction.</text>
        <dbReference type="EC" id="5.6.2.4"/>
    </reaction>
</comment>
<dbReference type="GO" id="GO:0005524">
    <property type="term" value="F:ATP binding"/>
    <property type="evidence" value="ECO:0007669"/>
    <property type="project" value="UniProtKB-UniRule"/>
</dbReference>
<dbReference type="Gene3D" id="1.10.10.160">
    <property type="match status" value="1"/>
</dbReference>
<evidence type="ECO:0000256" key="1">
    <source>
        <dbReference type="ARBA" id="ARBA00009922"/>
    </source>
</evidence>
<feature type="domain" description="UvrD-like helicase ATP-binding" evidence="11">
    <location>
        <begin position="1"/>
        <end position="290"/>
    </location>
</feature>
<evidence type="ECO:0000256" key="4">
    <source>
        <dbReference type="ARBA" id="ARBA00022806"/>
    </source>
</evidence>
<feature type="binding site" evidence="10">
    <location>
        <begin position="22"/>
        <end position="29"/>
    </location>
    <ligand>
        <name>ATP</name>
        <dbReference type="ChEBI" id="CHEBI:30616"/>
    </ligand>
</feature>
<dbReference type="InterPro" id="IPR014016">
    <property type="entry name" value="UvrD-like_ATP-bd"/>
</dbReference>
<dbReference type="InterPro" id="IPR027417">
    <property type="entry name" value="P-loop_NTPase"/>
</dbReference>
<dbReference type="Gene3D" id="1.10.486.10">
    <property type="entry name" value="PCRA, domain 4"/>
    <property type="match status" value="1"/>
</dbReference>
<keyword evidence="3 10" id="KW-0378">Hydrolase</keyword>
<dbReference type="EC" id="5.6.2.4" evidence="8"/>
<evidence type="ECO:0000256" key="7">
    <source>
        <dbReference type="ARBA" id="ARBA00034617"/>
    </source>
</evidence>
<evidence type="ECO:0000256" key="9">
    <source>
        <dbReference type="ARBA" id="ARBA00048988"/>
    </source>
</evidence>
<dbReference type="Pfam" id="PF00580">
    <property type="entry name" value="UvrD-helicase"/>
    <property type="match status" value="1"/>
</dbReference>
<keyword evidence="14" id="KW-1185">Reference proteome</keyword>
<evidence type="ECO:0000256" key="6">
    <source>
        <dbReference type="ARBA" id="ARBA00023235"/>
    </source>
</evidence>
<dbReference type="Proteomes" id="UP000199040">
    <property type="component" value="Unassembled WGS sequence"/>
</dbReference>
<organism evidence="13 14">
    <name type="scientific">Modicisalibacter xianhensis</name>
    <dbReference type="NCBI Taxonomy" id="442341"/>
    <lineage>
        <taxon>Bacteria</taxon>
        <taxon>Pseudomonadati</taxon>
        <taxon>Pseudomonadota</taxon>
        <taxon>Gammaproteobacteria</taxon>
        <taxon>Oceanospirillales</taxon>
        <taxon>Halomonadaceae</taxon>
        <taxon>Modicisalibacter</taxon>
    </lineage>
</organism>
<evidence type="ECO:0000259" key="11">
    <source>
        <dbReference type="PROSITE" id="PS51198"/>
    </source>
</evidence>
<evidence type="ECO:0000256" key="2">
    <source>
        <dbReference type="ARBA" id="ARBA00022741"/>
    </source>
</evidence>
<evidence type="ECO:0000256" key="10">
    <source>
        <dbReference type="PROSITE-ProRule" id="PRU00560"/>
    </source>
</evidence>
<dbReference type="GO" id="GO:0016887">
    <property type="term" value="F:ATP hydrolysis activity"/>
    <property type="evidence" value="ECO:0007669"/>
    <property type="project" value="RHEA"/>
</dbReference>
<dbReference type="GO" id="GO:0043138">
    <property type="term" value="F:3'-5' DNA helicase activity"/>
    <property type="evidence" value="ECO:0007669"/>
    <property type="project" value="UniProtKB-EC"/>
</dbReference>
<dbReference type="Pfam" id="PF13361">
    <property type="entry name" value="UvrD_C"/>
    <property type="match status" value="1"/>
</dbReference>
<evidence type="ECO:0000313" key="13">
    <source>
        <dbReference type="EMBL" id="SFH78786.1"/>
    </source>
</evidence>
<name>A0A1I3CWL5_9GAMM</name>
<feature type="domain" description="UvrD-like helicase C-terminal" evidence="12">
    <location>
        <begin position="291"/>
        <end position="551"/>
    </location>
</feature>
<protein>
    <recommendedName>
        <fullName evidence="8">DNA 3'-5' helicase</fullName>
        <ecNumber evidence="8">5.6.2.4</ecNumber>
    </recommendedName>
</protein>
<dbReference type="PROSITE" id="PS51217">
    <property type="entry name" value="UVRD_HELICASE_CTER"/>
    <property type="match status" value="1"/>
</dbReference>
<dbReference type="EMBL" id="FOPY01000009">
    <property type="protein sequence ID" value="SFH78786.1"/>
    <property type="molecule type" value="Genomic_DNA"/>
</dbReference>
<dbReference type="GO" id="GO:0003677">
    <property type="term" value="F:DNA binding"/>
    <property type="evidence" value="ECO:0007669"/>
    <property type="project" value="InterPro"/>
</dbReference>
<comment type="similarity">
    <text evidence="1">Belongs to the helicase family. UvrD subfamily.</text>
</comment>
<dbReference type="SUPFAM" id="SSF52540">
    <property type="entry name" value="P-loop containing nucleoside triphosphate hydrolases"/>
    <property type="match status" value="1"/>
</dbReference>
<keyword evidence="5 10" id="KW-0067">ATP-binding</keyword>
<keyword evidence="4 10" id="KW-0347">Helicase</keyword>
<dbReference type="PROSITE" id="PS51198">
    <property type="entry name" value="UVRD_HELICASE_ATP_BIND"/>
    <property type="match status" value="1"/>
</dbReference>
<keyword evidence="6" id="KW-0413">Isomerase</keyword>
<dbReference type="Pfam" id="PF21196">
    <property type="entry name" value="PcrA_UvrD_tudor"/>
    <property type="match status" value="1"/>
</dbReference>
<evidence type="ECO:0000256" key="5">
    <source>
        <dbReference type="ARBA" id="ARBA00022840"/>
    </source>
</evidence>
<keyword evidence="2 10" id="KW-0547">Nucleotide-binding</keyword>
<dbReference type="RefSeq" id="WP_092847228.1">
    <property type="nucleotide sequence ID" value="NZ_FOPY01000009.1"/>
</dbReference>
<dbReference type="InterPro" id="IPR014017">
    <property type="entry name" value="DNA_helicase_UvrD-like_C"/>
</dbReference>
<comment type="catalytic activity">
    <reaction evidence="9">
        <text>ATP + H2O = ADP + phosphate + H(+)</text>
        <dbReference type="Rhea" id="RHEA:13065"/>
        <dbReference type="ChEBI" id="CHEBI:15377"/>
        <dbReference type="ChEBI" id="CHEBI:15378"/>
        <dbReference type="ChEBI" id="CHEBI:30616"/>
        <dbReference type="ChEBI" id="CHEBI:43474"/>
        <dbReference type="ChEBI" id="CHEBI:456216"/>
        <dbReference type="EC" id="5.6.2.4"/>
    </reaction>
</comment>
<evidence type="ECO:0000313" key="14">
    <source>
        <dbReference type="Proteomes" id="UP000199040"/>
    </source>
</evidence>
<dbReference type="InterPro" id="IPR013986">
    <property type="entry name" value="DExx_box_DNA_helicase_dom_sf"/>
</dbReference>
<dbReference type="InterPro" id="IPR000212">
    <property type="entry name" value="DNA_helicase_UvrD/REP"/>
</dbReference>
<proteinExistence type="inferred from homology"/>
<sequence>MKLTDEQWAVVRHDRGHARVAAVAGAGKTTTLVARVLHLLAQGVPARRILVLMFNRAAREDFTAKLAAMASPGQSLPEVRTFHSIGHRLNQSLTRWGWLSPRELLTADWQRERLLRQAVQHCLGGSDEATRDAALDTERLEALGNFCDLVKAEMTSATEFYERMDFGPDTRHFIDAYEHFEALLEQHGRMTYADLLFRPLRCLESSEEARARVQGFLDHVIIDEYQDINEAQQRLLAVLAGTHADVMAVGDANQCIYEWRGARPDYMLERFEATFGQATDYPLSTTFRHGHALALTANHAIRGNRRRPDQLCVAAPQNPVTTIDAGQGAGRLVEELQAWQQRGRPLQQACVLVRNWTLSVAVQLQLLRAGIPFRLAREERYVFRLPLVQALAGYLRLSRDARLLHDPAHLLLLLSQPTSFVARERLQALALHLAQTQSWPGRQDALLDSLKPAQRRTLKRRWELLCELPRLGRLAPARLLEIVVERLDAEKVLKRAAARREKGEEDVRLLDVLIEQADDLALAPEELAKRQRQPMQQGDGALITTVHGAKGLEWPLVALWGMNEEDFPYYSKDNPLDEERLEEERRLFYVAITRAQDRLLILHDSGEHRPSRFLAESAWQDGNRVARALVEQQAGPVEVNVPSLVGRYLSAVGSEIAVEAASRQEALQPAAVAEPTATYRPGQHVHHDVFGNGEILVVEGDPDNPVIDVRFVHAGRRRLIARRSPIEVLQGGSPA</sequence>
<dbReference type="AlphaFoldDB" id="A0A1I3CWL5"/>
<dbReference type="PANTHER" id="PTHR11070">
    <property type="entry name" value="UVRD / RECB / PCRA DNA HELICASE FAMILY MEMBER"/>
    <property type="match status" value="1"/>
</dbReference>
<evidence type="ECO:0000259" key="12">
    <source>
        <dbReference type="PROSITE" id="PS51217"/>
    </source>
</evidence>
<gene>
    <name evidence="13" type="ORF">SAMN04487959_109130</name>
</gene>
<dbReference type="CDD" id="cd17932">
    <property type="entry name" value="DEXQc_UvrD"/>
    <property type="match status" value="1"/>
</dbReference>